<dbReference type="Proteomes" id="UP001595075">
    <property type="component" value="Unassembled WGS sequence"/>
</dbReference>
<reference evidence="2 3" key="1">
    <citation type="journal article" date="2024" name="Commun. Biol.">
        <title>Comparative genomic analysis of thermophilic fungi reveals convergent evolutionary adaptations and gene losses.</title>
        <authorList>
            <person name="Steindorff A.S."/>
            <person name="Aguilar-Pontes M.V."/>
            <person name="Robinson A.J."/>
            <person name="Andreopoulos B."/>
            <person name="LaButti K."/>
            <person name="Kuo A."/>
            <person name="Mondo S."/>
            <person name="Riley R."/>
            <person name="Otillar R."/>
            <person name="Haridas S."/>
            <person name="Lipzen A."/>
            <person name="Grimwood J."/>
            <person name="Schmutz J."/>
            <person name="Clum A."/>
            <person name="Reid I.D."/>
            <person name="Moisan M.C."/>
            <person name="Butler G."/>
            <person name="Nguyen T.T.M."/>
            <person name="Dewar K."/>
            <person name="Conant G."/>
            <person name="Drula E."/>
            <person name="Henrissat B."/>
            <person name="Hansel C."/>
            <person name="Singer S."/>
            <person name="Hutchinson M.I."/>
            <person name="de Vries R.P."/>
            <person name="Natvig D.O."/>
            <person name="Powell A.J."/>
            <person name="Tsang A."/>
            <person name="Grigoriev I.V."/>
        </authorList>
    </citation>
    <scope>NUCLEOTIDE SEQUENCE [LARGE SCALE GENOMIC DNA]</scope>
    <source>
        <strain evidence="2 3">CBS 494.80</strain>
    </source>
</reference>
<feature type="compositionally biased region" description="Low complexity" evidence="1">
    <location>
        <begin position="40"/>
        <end position="49"/>
    </location>
</feature>
<proteinExistence type="predicted"/>
<evidence type="ECO:0000256" key="1">
    <source>
        <dbReference type="SAM" id="MobiDB-lite"/>
    </source>
</evidence>
<feature type="compositionally biased region" description="Polar residues" evidence="1">
    <location>
        <begin position="1"/>
        <end position="14"/>
    </location>
</feature>
<dbReference type="EMBL" id="JAZHXI010000006">
    <property type="protein sequence ID" value="KAL2070289.1"/>
    <property type="molecule type" value="Genomic_DNA"/>
</dbReference>
<sequence>MSQPINLNNKTPNSPRILHDHGPSSSTAISTHPNPSTIHTPQQQNTTPTTLTNTVTTVYLRQIYLDLLPDPDSLLFLASSYFSDTLSKMARTVADEFGRGVGECVEEFRRFVALKAWLGDVRGDKVSGTVISPSLLDAMWLLAISNTQFHDILERELDMSLHRAVADVTPEEGLLKAAALRVMYRKFFHQDALTPQEPEAGNVKGSETSTLDGSLHNDNVAETPESEEDFITLNVLTAWSPAFPIRVNKYAGPEAVRTEIGKSRGWRYMRHRDVLLFEGEEMDLPMSFEEYGVGDGDNVYLKGEWEDWEVSGQRFQAQQDGLVEFLGEQSADEGGWRNSAG</sequence>
<keyword evidence="3" id="KW-1185">Reference proteome</keyword>
<evidence type="ECO:0000313" key="3">
    <source>
        <dbReference type="Proteomes" id="UP001595075"/>
    </source>
</evidence>
<evidence type="ECO:0000313" key="2">
    <source>
        <dbReference type="EMBL" id="KAL2070289.1"/>
    </source>
</evidence>
<comment type="caution">
    <text evidence="2">The sequence shown here is derived from an EMBL/GenBank/DDBJ whole genome shotgun (WGS) entry which is preliminary data.</text>
</comment>
<feature type="region of interest" description="Disordered" evidence="1">
    <location>
        <begin position="1"/>
        <end position="49"/>
    </location>
</feature>
<accession>A0ABR4CKK2</accession>
<protein>
    <submittedName>
        <fullName evidence="2">Uncharacterized protein</fullName>
    </submittedName>
</protein>
<name>A0ABR4CKK2_9HELO</name>
<organism evidence="2 3">
    <name type="scientific">Oculimacula yallundae</name>
    <dbReference type="NCBI Taxonomy" id="86028"/>
    <lineage>
        <taxon>Eukaryota</taxon>
        <taxon>Fungi</taxon>
        <taxon>Dikarya</taxon>
        <taxon>Ascomycota</taxon>
        <taxon>Pezizomycotina</taxon>
        <taxon>Leotiomycetes</taxon>
        <taxon>Helotiales</taxon>
        <taxon>Ploettnerulaceae</taxon>
        <taxon>Oculimacula</taxon>
    </lineage>
</organism>
<feature type="region of interest" description="Disordered" evidence="1">
    <location>
        <begin position="195"/>
        <end position="215"/>
    </location>
</feature>
<gene>
    <name evidence="2" type="ORF">VTL71DRAFT_13315</name>
</gene>
<feature type="compositionally biased region" description="Polar residues" evidence="1">
    <location>
        <begin position="23"/>
        <end position="39"/>
    </location>
</feature>